<organism evidence="11 12">
    <name type="scientific">Sulfuritortus calidifontis</name>
    <dbReference type="NCBI Taxonomy" id="1914471"/>
    <lineage>
        <taxon>Bacteria</taxon>
        <taxon>Pseudomonadati</taxon>
        <taxon>Pseudomonadota</taxon>
        <taxon>Betaproteobacteria</taxon>
        <taxon>Nitrosomonadales</taxon>
        <taxon>Thiobacillaceae</taxon>
        <taxon>Sulfuritortus</taxon>
    </lineage>
</organism>
<dbReference type="InterPro" id="IPR006667">
    <property type="entry name" value="SLC41_membr_dom"/>
</dbReference>
<dbReference type="Gene3D" id="1.10.357.20">
    <property type="entry name" value="SLC41 divalent cation transporters, integral membrane domain"/>
    <property type="match status" value="1"/>
</dbReference>
<reference evidence="11 12" key="1">
    <citation type="submission" date="2019-03" db="EMBL/GenBank/DDBJ databases">
        <title>Genomic Encyclopedia of Type Strains, Phase IV (KMG-IV): sequencing the most valuable type-strain genomes for metagenomic binning, comparative biology and taxonomic classification.</title>
        <authorList>
            <person name="Goeker M."/>
        </authorList>
    </citation>
    <scope>NUCLEOTIDE SEQUENCE [LARGE SCALE GENOMIC DNA]</scope>
    <source>
        <strain evidence="11 12">DSM 103923</strain>
    </source>
</reference>
<dbReference type="PANTHER" id="PTHR41394">
    <property type="entry name" value="MAGNESIUM TRANSPORTER MGTE"/>
    <property type="match status" value="1"/>
</dbReference>
<dbReference type="EMBL" id="SLZY01000004">
    <property type="protein sequence ID" value="TCS72601.1"/>
    <property type="molecule type" value="Genomic_DNA"/>
</dbReference>
<dbReference type="Gene3D" id="3.10.580.10">
    <property type="entry name" value="CBS-domain"/>
    <property type="match status" value="1"/>
</dbReference>
<evidence type="ECO:0000259" key="9">
    <source>
        <dbReference type="Pfam" id="PF00571"/>
    </source>
</evidence>
<evidence type="ECO:0000256" key="1">
    <source>
        <dbReference type="ARBA" id="ARBA00004141"/>
    </source>
</evidence>
<name>A0A4R3JZH2_9PROT</name>
<feature type="transmembrane region" description="Helical" evidence="8">
    <location>
        <begin position="299"/>
        <end position="322"/>
    </location>
</feature>
<dbReference type="InterPro" id="IPR036739">
    <property type="entry name" value="SLC41_membr_dom_sf"/>
</dbReference>
<evidence type="ECO:0000256" key="5">
    <source>
        <dbReference type="ARBA" id="ARBA00022842"/>
    </source>
</evidence>
<dbReference type="AlphaFoldDB" id="A0A4R3JZH2"/>
<evidence type="ECO:0000259" key="10">
    <source>
        <dbReference type="Pfam" id="PF01769"/>
    </source>
</evidence>
<comment type="subcellular location">
    <subcellularLocation>
        <location evidence="1">Membrane</location>
        <topology evidence="1">Multi-pass membrane protein</topology>
    </subcellularLocation>
</comment>
<dbReference type="Pfam" id="PF00571">
    <property type="entry name" value="CBS"/>
    <property type="match status" value="1"/>
</dbReference>
<keyword evidence="6 8" id="KW-1133">Transmembrane helix</keyword>
<dbReference type="Pfam" id="PF01769">
    <property type="entry name" value="MgtE"/>
    <property type="match status" value="1"/>
</dbReference>
<dbReference type="SUPFAM" id="SSF161093">
    <property type="entry name" value="MgtE membrane domain-like"/>
    <property type="match status" value="1"/>
</dbReference>
<dbReference type="InterPro" id="IPR000644">
    <property type="entry name" value="CBS_dom"/>
</dbReference>
<evidence type="ECO:0000313" key="11">
    <source>
        <dbReference type="EMBL" id="TCS72601.1"/>
    </source>
</evidence>
<keyword evidence="7 8" id="KW-0472">Membrane</keyword>
<feature type="domain" description="SLC41A/MgtE integral membrane" evidence="10">
    <location>
        <begin position="197"/>
        <end position="317"/>
    </location>
</feature>
<dbReference type="OrthoDB" id="3680176at2"/>
<gene>
    <name evidence="11" type="ORF">EDC61_10411</name>
</gene>
<feature type="transmembrane region" description="Helical" evidence="8">
    <location>
        <begin position="237"/>
        <end position="256"/>
    </location>
</feature>
<dbReference type="Proteomes" id="UP000295135">
    <property type="component" value="Unassembled WGS sequence"/>
</dbReference>
<dbReference type="GO" id="GO:0008324">
    <property type="term" value="F:monoatomic cation transmembrane transporter activity"/>
    <property type="evidence" value="ECO:0007669"/>
    <property type="project" value="InterPro"/>
</dbReference>
<feature type="transmembrane region" description="Helical" evidence="8">
    <location>
        <begin position="163"/>
        <end position="181"/>
    </location>
</feature>
<proteinExistence type="inferred from homology"/>
<comment type="similarity">
    <text evidence="2">Belongs to the SLC41A transporter family.</text>
</comment>
<comment type="caution">
    <text evidence="11">The sequence shown here is derived from an EMBL/GenBank/DDBJ whole genome shotgun (WGS) entry which is preliminary data.</text>
</comment>
<feature type="transmembrane region" description="Helical" evidence="8">
    <location>
        <begin position="262"/>
        <end position="287"/>
    </location>
</feature>
<dbReference type="PANTHER" id="PTHR41394:SF5">
    <property type="entry name" value="SLC41A_MGTE INTEGRAL MEMBRANE DOMAIN-CONTAINING PROTEIN"/>
    <property type="match status" value="1"/>
</dbReference>
<dbReference type="InterPro" id="IPR046342">
    <property type="entry name" value="CBS_dom_sf"/>
</dbReference>
<evidence type="ECO:0000256" key="7">
    <source>
        <dbReference type="ARBA" id="ARBA00023136"/>
    </source>
</evidence>
<evidence type="ECO:0000256" key="3">
    <source>
        <dbReference type="ARBA" id="ARBA00022448"/>
    </source>
</evidence>
<feature type="domain" description="CBS" evidence="9">
    <location>
        <begin position="74"/>
        <end position="126"/>
    </location>
</feature>
<evidence type="ECO:0000256" key="4">
    <source>
        <dbReference type="ARBA" id="ARBA00022692"/>
    </source>
</evidence>
<evidence type="ECO:0000313" key="12">
    <source>
        <dbReference type="Proteomes" id="UP000295135"/>
    </source>
</evidence>
<evidence type="ECO:0000256" key="2">
    <source>
        <dbReference type="ARBA" id="ARBA00009749"/>
    </source>
</evidence>
<dbReference type="SUPFAM" id="SSF54631">
    <property type="entry name" value="CBS-domain pair"/>
    <property type="match status" value="1"/>
</dbReference>
<evidence type="ECO:0000256" key="8">
    <source>
        <dbReference type="SAM" id="Phobius"/>
    </source>
</evidence>
<protein>
    <submittedName>
        <fullName evidence="11">Magnesium transporter</fullName>
    </submittedName>
</protein>
<keyword evidence="3" id="KW-0813">Transport</keyword>
<keyword evidence="12" id="KW-1185">Reference proteome</keyword>
<dbReference type="RefSeq" id="WP_126462895.1">
    <property type="nucleotide sequence ID" value="NZ_AP018721.1"/>
</dbReference>
<evidence type="ECO:0000256" key="6">
    <source>
        <dbReference type="ARBA" id="ARBA00022989"/>
    </source>
</evidence>
<keyword evidence="4 8" id="KW-0812">Transmembrane</keyword>
<keyword evidence="5" id="KW-0460">Magnesium</keyword>
<sequence>MTQARHHKEDAAQHLTAAVQRAGPDHSIGQVRSDLAGRELDDTEIVCIVDDNDKLLGVLSFAELFRLPAETTMREVMRTSPAVLASEDQEKVASIALHFGLNSVPVVDNGRHLLGVVPAKALLHILRHEHVEDIQRLAGIRRETNIARRALDTPPMRRARDRLPWLIVGLIGSMLATFVMSRFEAALNEKLALAFFVPGLVYLADAIGTQTEAVAVRGISLSHIGITRLLAGELRTGLIIGLVLGGLTFPAVWLVFGEARLALAVASSLFVAGGLATTIGLVLPWLLTKFKRDPAFGSGPLATVIQDVLTLLTYFAIVSLMYGPGA</sequence>
<accession>A0A4R3JZH2</accession>
<dbReference type="GO" id="GO:0016020">
    <property type="term" value="C:membrane"/>
    <property type="evidence" value="ECO:0007669"/>
    <property type="project" value="UniProtKB-SubCell"/>
</dbReference>